<accession>A0A3S9T187</accession>
<dbReference type="PANTHER" id="PTHR45641:SF19">
    <property type="entry name" value="NEPHROCYSTIN-3"/>
    <property type="match status" value="1"/>
</dbReference>
<name>A0A3S9T187_9FIRM</name>
<proteinExistence type="predicted"/>
<dbReference type="SMART" id="SM00028">
    <property type="entry name" value="TPR"/>
    <property type="match status" value="4"/>
</dbReference>
<feature type="repeat" description="TPR" evidence="3">
    <location>
        <begin position="181"/>
        <end position="214"/>
    </location>
</feature>
<protein>
    <submittedName>
        <fullName evidence="4">Uncharacterized protein</fullName>
    </submittedName>
</protein>
<dbReference type="Proteomes" id="UP000267250">
    <property type="component" value="Chromosome"/>
</dbReference>
<evidence type="ECO:0000313" key="4">
    <source>
        <dbReference type="EMBL" id="AZR74324.1"/>
    </source>
</evidence>
<evidence type="ECO:0000256" key="3">
    <source>
        <dbReference type="PROSITE-ProRule" id="PRU00339"/>
    </source>
</evidence>
<dbReference type="InterPro" id="IPR011990">
    <property type="entry name" value="TPR-like_helical_dom_sf"/>
</dbReference>
<evidence type="ECO:0000313" key="5">
    <source>
        <dbReference type="Proteomes" id="UP000267250"/>
    </source>
</evidence>
<organism evidence="4 5">
    <name type="scientific">Anoxybacter fermentans</name>
    <dbReference type="NCBI Taxonomy" id="1323375"/>
    <lineage>
        <taxon>Bacteria</taxon>
        <taxon>Bacillati</taxon>
        <taxon>Bacillota</taxon>
        <taxon>Clostridia</taxon>
        <taxon>Halanaerobiales</taxon>
        <taxon>Anoxybacter</taxon>
    </lineage>
</organism>
<keyword evidence="1" id="KW-0677">Repeat</keyword>
<dbReference type="AlphaFoldDB" id="A0A3S9T187"/>
<keyword evidence="5" id="KW-1185">Reference proteome</keyword>
<dbReference type="PANTHER" id="PTHR45641">
    <property type="entry name" value="TETRATRICOPEPTIDE REPEAT PROTEIN (AFU_ORTHOLOGUE AFUA_6G03870)"/>
    <property type="match status" value="1"/>
</dbReference>
<evidence type="ECO:0000256" key="2">
    <source>
        <dbReference type="ARBA" id="ARBA00022803"/>
    </source>
</evidence>
<sequence length="343" mass="40370">MREKIKQLLKKYNAIGRKKLYKERKYEEALEYIIRAIQCAELLDDWDGIVQNRLLLGHVYLNSMKDLNYAAEIYTKILKMFEEKQSEEVIEKSEEYFKCKYALARTLRKLGKLDQAISILEDIESKFHDNETRINVFNDLGLTYWRKASVTQNKIYLDEAIRIYDLAIELCNEEVLHKSKAMVLNNKGMAYYDQQQYDLAINTFNEALSLTNDEFYIACISNEIAKTYLKLGNFHMAKKFINKANQILLDYDEKAGEIELLRNLAIEGLYQRKIGNFEDAVNYFEMAATKLEDRELKIEAAETFHQLSLMLKERGDIRSGRYALKFEELAKEIEEQEQRLISS</sequence>
<dbReference type="PROSITE" id="PS50005">
    <property type="entry name" value="TPR"/>
    <property type="match status" value="1"/>
</dbReference>
<dbReference type="Pfam" id="PF13424">
    <property type="entry name" value="TPR_12"/>
    <property type="match status" value="1"/>
</dbReference>
<dbReference type="Gene3D" id="1.25.40.10">
    <property type="entry name" value="Tetratricopeptide repeat domain"/>
    <property type="match status" value="3"/>
</dbReference>
<dbReference type="OrthoDB" id="358807at2"/>
<dbReference type="Pfam" id="PF13181">
    <property type="entry name" value="TPR_8"/>
    <property type="match status" value="2"/>
</dbReference>
<dbReference type="EMBL" id="CP016379">
    <property type="protein sequence ID" value="AZR74324.1"/>
    <property type="molecule type" value="Genomic_DNA"/>
</dbReference>
<reference evidence="4 5" key="1">
    <citation type="submission" date="2016-07" db="EMBL/GenBank/DDBJ databases">
        <title>Genome and transcriptome analysis of iron-reducing fermentative bacteria Anoxybacter fermentans.</title>
        <authorList>
            <person name="Zeng X."/>
            <person name="Shao Z."/>
        </authorList>
    </citation>
    <scope>NUCLEOTIDE SEQUENCE [LARGE SCALE GENOMIC DNA]</scope>
    <source>
        <strain evidence="4 5">DY22613</strain>
    </source>
</reference>
<evidence type="ECO:0000256" key="1">
    <source>
        <dbReference type="ARBA" id="ARBA00022737"/>
    </source>
</evidence>
<dbReference type="KEGG" id="aft:BBF96_13540"/>
<dbReference type="InterPro" id="IPR019734">
    <property type="entry name" value="TPR_rpt"/>
</dbReference>
<dbReference type="SUPFAM" id="SSF48452">
    <property type="entry name" value="TPR-like"/>
    <property type="match status" value="2"/>
</dbReference>
<keyword evidence="2 3" id="KW-0802">TPR repeat</keyword>
<dbReference type="RefSeq" id="WP_127017677.1">
    <property type="nucleotide sequence ID" value="NZ_CP016379.1"/>
</dbReference>
<gene>
    <name evidence="4" type="ORF">BBF96_13540</name>
</gene>